<gene>
    <name evidence="1" type="ORF">OCS_00758</name>
</gene>
<protein>
    <submittedName>
        <fullName evidence="1">Uncharacterized protein</fullName>
    </submittedName>
</protein>
<organism evidence="1 2">
    <name type="scientific">Ophiocordyceps sinensis (strain Co18 / CGMCC 3.14243)</name>
    <name type="common">Yarsagumba caterpillar fungus</name>
    <name type="synonym">Hirsutella sinensis</name>
    <dbReference type="NCBI Taxonomy" id="911162"/>
    <lineage>
        <taxon>Eukaryota</taxon>
        <taxon>Fungi</taxon>
        <taxon>Dikarya</taxon>
        <taxon>Ascomycota</taxon>
        <taxon>Pezizomycotina</taxon>
        <taxon>Sordariomycetes</taxon>
        <taxon>Hypocreomycetidae</taxon>
        <taxon>Hypocreales</taxon>
        <taxon>Ophiocordycipitaceae</taxon>
        <taxon>Ophiocordyceps</taxon>
    </lineage>
</organism>
<sequence length="416" mass="48852">MEENSQRPTPGSASTRPEGSLLLRLPMEMRDMIYTQFFHSNLFTMIKKHTSCHGMERIFFMRNRLALLRSCRQVYLEIGKSWVEKVMFFFDYPRAMLYTLANIPFEALSMIRHVCVYEAIPMWRLIREQIFDERLLYGIPCALGRLPELKLDRLTIKGERATEICHDTLDFLVKHSDGWKEIHYICCHFDFLAYKHNWSARDGDGAADRFLRVPQPVDWLGGLEKRHGSGSGVSVAIYRSTEQCRPGSVMRAATRVTFTRRTPRGQDATSSGNDEVLVVVKRDHHQEIDVRDNWAWMEIKSGHDKSVHKAIVCSHVQVKFPGLTWLEMEQDKAMVCADDFKEYYDDFEEDSDDFEEDYDDFEEYSDNFKEYSDDFEEYFDKSKRWARIYAGRWVGEPASDQVDDLTPEHYRQAQLV</sequence>
<evidence type="ECO:0000313" key="1">
    <source>
        <dbReference type="EMBL" id="EQL03524.1"/>
    </source>
</evidence>
<reference evidence="1 2" key="1">
    <citation type="journal article" date="2013" name="Chin. Sci. Bull.">
        <title>Genome survey uncovers the secrets of sex and lifestyle in caterpillar fungus.</title>
        <authorList>
            <person name="Hu X."/>
            <person name="Zhang Y."/>
            <person name="Xiao G."/>
            <person name="Zheng P."/>
            <person name="Xia Y."/>
            <person name="Zhang X."/>
            <person name="St Leger R.J."/>
            <person name="Liu X."/>
            <person name="Wang C."/>
        </authorList>
    </citation>
    <scope>NUCLEOTIDE SEQUENCE [LARGE SCALE GENOMIC DNA]</scope>
    <source>
        <strain evidence="2">Co18 / CGMCC 3.14243</strain>
        <tissue evidence="1">Fruit-body</tissue>
    </source>
</reference>
<dbReference type="HOGENOM" id="CLU_066073_0_0_1"/>
<dbReference type="PANTHER" id="PTHR38790">
    <property type="entry name" value="2EXR DOMAIN-CONTAINING PROTEIN-RELATED"/>
    <property type="match status" value="1"/>
</dbReference>
<proteinExistence type="predicted"/>
<accession>T5ALP7</accession>
<evidence type="ECO:0000313" key="2">
    <source>
        <dbReference type="Proteomes" id="UP000019374"/>
    </source>
</evidence>
<dbReference type="EMBL" id="KE652206">
    <property type="protein sequence ID" value="EQL03524.1"/>
    <property type="molecule type" value="Genomic_DNA"/>
</dbReference>
<dbReference type="Proteomes" id="UP000019374">
    <property type="component" value="Unassembled WGS sequence"/>
</dbReference>
<dbReference type="eggNOG" id="ENOG502SN4M">
    <property type="taxonomic scope" value="Eukaryota"/>
</dbReference>
<dbReference type="AlphaFoldDB" id="T5ALP7"/>
<name>T5ALP7_OPHSC</name>